<dbReference type="PANTHER" id="PTHR21586">
    <property type="entry name" value="TIPA"/>
    <property type="match status" value="1"/>
</dbReference>
<evidence type="ECO:0000313" key="3">
    <source>
        <dbReference type="WBParaSite" id="PSU_v2.g8501.t1"/>
    </source>
</evidence>
<dbReference type="Gene3D" id="3.60.40.10">
    <property type="entry name" value="PPM-type phosphatase domain"/>
    <property type="match status" value="1"/>
</dbReference>
<dbReference type="InterPro" id="IPR036457">
    <property type="entry name" value="PPM-type-like_dom_sf"/>
</dbReference>
<feature type="compositionally biased region" description="Polar residues" evidence="1">
    <location>
        <begin position="547"/>
        <end position="568"/>
    </location>
</feature>
<dbReference type="SUPFAM" id="SSF81606">
    <property type="entry name" value="PP2C-like"/>
    <property type="match status" value="1"/>
</dbReference>
<feature type="region of interest" description="Disordered" evidence="1">
    <location>
        <begin position="486"/>
        <end position="568"/>
    </location>
</feature>
<feature type="region of interest" description="Disordered" evidence="1">
    <location>
        <begin position="214"/>
        <end position="242"/>
    </location>
</feature>
<evidence type="ECO:0000313" key="2">
    <source>
        <dbReference type="Proteomes" id="UP000887577"/>
    </source>
</evidence>
<protein>
    <submittedName>
        <fullName evidence="3">PPM-type phosphatase domain-containing protein</fullName>
    </submittedName>
</protein>
<dbReference type="PANTHER" id="PTHR21586:SF0">
    <property type="entry name" value="PP2C-LIKE DOMAIN-CONTAINING PROTEIN CG9801"/>
    <property type="match status" value="1"/>
</dbReference>
<feature type="compositionally biased region" description="Polar residues" evidence="1">
    <location>
        <begin position="227"/>
        <end position="242"/>
    </location>
</feature>
<name>A0A914Z9A9_9BILA</name>
<dbReference type="WBParaSite" id="PSU_v2.g8501.t1">
    <property type="protein sequence ID" value="PSU_v2.g8501.t1"/>
    <property type="gene ID" value="PSU_v2.g8501"/>
</dbReference>
<dbReference type="Proteomes" id="UP000887577">
    <property type="component" value="Unplaced"/>
</dbReference>
<feature type="compositionally biased region" description="Polar residues" evidence="1">
    <location>
        <begin position="493"/>
        <end position="506"/>
    </location>
</feature>
<evidence type="ECO:0000256" key="1">
    <source>
        <dbReference type="SAM" id="MobiDB-lite"/>
    </source>
</evidence>
<dbReference type="AlphaFoldDB" id="A0A914Z9A9"/>
<keyword evidence="2" id="KW-1185">Reference proteome</keyword>
<dbReference type="InterPro" id="IPR053287">
    <property type="entry name" value="PP2C-like_domain"/>
</dbReference>
<proteinExistence type="predicted"/>
<reference evidence="3" key="1">
    <citation type="submission" date="2022-11" db="UniProtKB">
        <authorList>
            <consortium name="WormBaseParasite"/>
        </authorList>
    </citation>
    <scope>IDENTIFICATION</scope>
</reference>
<accession>A0A914Z9A9</accession>
<sequence>MLGAFHAGHSLILQEGGALTTLCVAFVAPIKNSDNYALCVANVGDSLCFVYNHVSGVREVTLASHDIAQMRDMRDAGGALGPVDGRNPQLHNLTCSMTFVQEGDIVFITSDGVSDNLDPVVGKFCVIKKDESEKENCELIEEIAPKTSKAQFFNRNSKTPQIDPIVSCIPQRQRCNATLPCVDAIERHELMLLRMADVIANGVNLKNHFFEDNSPYTEPHTPESGIGTPSSHNTVTSPRVSRRNSTTAAEVCKNLISFAQQLSAGKRRTLEDPELYRQRTHSKTEEKLRRKMIRNMIMEMPGKLDHASVVAFKVGEWDPEEEMDGNSTAAETPLALDLKISRENSQSPNPLSVINNEFRKPGAPIGNCISLFCKPSEFKSTGITLIKEDFEHAERSLFKLDIPPELEKEAELTQSPRRRATRSPYEEQPITVEEVSSPTRAGVIPRNKNKKKSHARGSLARHTLGVDVAWLKRLVINRQPSNENIFHPPLATAHSSQMTSQSSVAQSPITSTTSPPPGSRHHRPSYTPPNASRPFSFKKFFMKPTKSDSNCLPSSSQQQQHLRSPNGG</sequence>
<organism evidence="2 3">
    <name type="scientific">Panagrolaimus superbus</name>
    <dbReference type="NCBI Taxonomy" id="310955"/>
    <lineage>
        <taxon>Eukaryota</taxon>
        <taxon>Metazoa</taxon>
        <taxon>Ecdysozoa</taxon>
        <taxon>Nematoda</taxon>
        <taxon>Chromadorea</taxon>
        <taxon>Rhabditida</taxon>
        <taxon>Tylenchina</taxon>
        <taxon>Panagrolaimomorpha</taxon>
        <taxon>Panagrolaimoidea</taxon>
        <taxon>Panagrolaimidae</taxon>
        <taxon>Panagrolaimus</taxon>
    </lineage>
</organism>
<feature type="region of interest" description="Disordered" evidence="1">
    <location>
        <begin position="407"/>
        <end position="459"/>
    </location>
</feature>